<evidence type="ECO:0000313" key="2">
    <source>
        <dbReference type="Proteomes" id="UP000233654"/>
    </source>
</evidence>
<proteinExistence type="predicted"/>
<reference evidence="1 2" key="1">
    <citation type="journal article" date="2017" name="ISME J.">
        <title>Potential for microbial H2 and metal transformations associated with novel bacteria and archaea in deep terrestrial subsurface sediments.</title>
        <authorList>
            <person name="Hernsdorf A.W."/>
            <person name="Amano Y."/>
            <person name="Miyakawa K."/>
            <person name="Ise K."/>
            <person name="Suzuki Y."/>
            <person name="Anantharaman K."/>
            <person name="Probst A."/>
            <person name="Burstein D."/>
            <person name="Thomas B.C."/>
            <person name="Banfield J.F."/>
        </authorList>
    </citation>
    <scope>NUCLEOTIDE SEQUENCE [LARGE SCALE GENOMIC DNA]</scope>
    <source>
        <strain evidence="1">HGW-Actinobacteria-3</strain>
    </source>
</reference>
<sequence>MGRKKDIKKLLEEVFGKYPGCKLIEPLKSGACLQATVEGKDYSIEKVEREIVISQGAHENPDLSVELNRAACEYMAASEKLEDFVIRARECINQTHDDCVMTYEVNAGIPRMLLRGYLDFARTLRIV</sequence>
<gene>
    <name evidence="1" type="ORF">CVT63_05800</name>
</gene>
<accession>A0A2N3G556</accession>
<organism evidence="1 2">
    <name type="scientific">Candidatus Anoxymicrobium japonicum</name>
    <dbReference type="NCBI Taxonomy" id="2013648"/>
    <lineage>
        <taxon>Bacteria</taxon>
        <taxon>Bacillati</taxon>
        <taxon>Actinomycetota</taxon>
        <taxon>Candidatus Geothermincolia</taxon>
        <taxon>Candidatus Geothermincolales</taxon>
        <taxon>Candidatus Anoxymicrobiaceae</taxon>
        <taxon>Candidatus Anoxymicrobium</taxon>
    </lineage>
</organism>
<evidence type="ECO:0000313" key="1">
    <source>
        <dbReference type="EMBL" id="PKQ27843.1"/>
    </source>
</evidence>
<comment type="caution">
    <text evidence="1">The sequence shown here is derived from an EMBL/GenBank/DDBJ whole genome shotgun (WGS) entry which is preliminary data.</text>
</comment>
<protein>
    <submittedName>
        <fullName evidence="1">Uncharacterized protein</fullName>
    </submittedName>
</protein>
<dbReference type="AlphaFoldDB" id="A0A2N3G556"/>
<name>A0A2N3G556_9ACTN</name>
<dbReference type="Proteomes" id="UP000233654">
    <property type="component" value="Unassembled WGS sequence"/>
</dbReference>
<dbReference type="EMBL" id="PHEX01000049">
    <property type="protein sequence ID" value="PKQ27843.1"/>
    <property type="molecule type" value="Genomic_DNA"/>
</dbReference>